<organism evidence="3 4">
    <name type="scientific">Tilletia indica</name>
    <dbReference type="NCBI Taxonomy" id="43049"/>
    <lineage>
        <taxon>Eukaryota</taxon>
        <taxon>Fungi</taxon>
        <taxon>Dikarya</taxon>
        <taxon>Basidiomycota</taxon>
        <taxon>Ustilaginomycotina</taxon>
        <taxon>Exobasidiomycetes</taxon>
        <taxon>Tilletiales</taxon>
        <taxon>Tilletiaceae</taxon>
        <taxon>Tilletia</taxon>
    </lineage>
</organism>
<evidence type="ECO:0000313" key="4">
    <source>
        <dbReference type="Proteomes" id="UP000077521"/>
    </source>
</evidence>
<evidence type="ECO:0000313" key="3">
    <source>
        <dbReference type="EMBL" id="KAE8240081.1"/>
    </source>
</evidence>
<keyword evidence="4" id="KW-1185">Reference proteome</keyword>
<evidence type="ECO:0000256" key="1">
    <source>
        <dbReference type="SAM" id="MobiDB-lite"/>
    </source>
</evidence>
<feature type="compositionally biased region" description="Polar residues" evidence="1">
    <location>
        <begin position="199"/>
        <end position="209"/>
    </location>
</feature>
<feature type="transmembrane region" description="Helical" evidence="2">
    <location>
        <begin position="589"/>
        <end position="608"/>
    </location>
</feature>
<dbReference type="Proteomes" id="UP000077521">
    <property type="component" value="Unassembled WGS sequence"/>
</dbReference>
<keyword evidence="2" id="KW-0472">Membrane</keyword>
<feature type="region of interest" description="Disordered" evidence="1">
    <location>
        <begin position="186"/>
        <end position="209"/>
    </location>
</feature>
<sequence>MSSSSTSSTLPPYDRSNDAHRHWARSSFELWRLTDHLLHSLAWYDANDPCHPDFLHAVELHRQALLYHATLRPYDPYTTGCGYDEDELAGYQEPVSSKAFSTAVLVAAGTGCAHRQRELDTLEGRVFDAQLALKSLETRGADIIKISQARDLLDAQQRHLIQFLHFSDLGDTGSGTPEVHQQPAILHPSTVRPPEPSRTIASADSSTDGTQPAIISKLAASEASALDLLVDAHGISDHHTADDTSHSPCCSSTTIPSSMLSVGALSAPSASQVVAHPISTTSVPTSVLERNPPVPTLHPLQHKSPVSTDDISEDSSLCVQNHAFRDRTITSPIPENSFVAKAFERGLFHSSSSPQNDAGKDFASSLDASSSCTDTVALSDHTFVDEGRSSDDGQAIEGHHRYGLGTAADPAYDASSAPRSRMAEPPDDDEHAFLFTIDAEGSARNQISAGEESRSTSAWWRDLVPGDHVDVVGTSPLRAGLDGPTHDHSGPGDGVHRSRSPHILSPSSIDIALSRIQAAWQQARRLASLDRGHHRKRAVWATPRPEHTPTSLYSANIALERIRVALSVIRAPAIQTYPPPSLQLGPAAYPFYFLPTIFILLSAFFTSFPHPVPRHAHSPTTTALHAA</sequence>
<accession>A0A177T5Q8</accession>
<dbReference type="EMBL" id="LWDF02001162">
    <property type="protein sequence ID" value="KAE8240081.1"/>
    <property type="molecule type" value="Genomic_DNA"/>
</dbReference>
<gene>
    <name evidence="3" type="ORF">A4X13_0g7947</name>
</gene>
<dbReference type="AlphaFoldDB" id="A0A177T5Q8"/>
<protein>
    <submittedName>
        <fullName evidence="3">Uncharacterized protein</fullName>
    </submittedName>
</protein>
<feature type="region of interest" description="Disordered" evidence="1">
    <location>
        <begin position="479"/>
        <end position="500"/>
    </location>
</feature>
<reference evidence="3" key="1">
    <citation type="submission" date="2016-04" db="EMBL/GenBank/DDBJ databases">
        <authorList>
            <person name="Nguyen H.D."/>
            <person name="Samba Siva P."/>
            <person name="Cullis J."/>
            <person name="Levesque C.A."/>
            <person name="Hambleton S."/>
        </authorList>
    </citation>
    <scope>NUCLEOTIDE SEQUENCE</scope>
    <source>
        <strain evidence="3">DAOMC 236416</strain>
    </source>
</reference>
<keyword evidence="2" id="KW-0812">Transmembrane</keyword>
<evidence type="ECO:0000256" key="2">
    <source>
        <dbReference type="SAM" id="Phobius"/>
    </source>
</evidence>
<comment type="caution">
    <text evidence="3">The sequence shown here is derived from an EMBL/GenBank/DDBJ whole genome shotgun (WGS) entry which is preliminary data.</text>
</comment>
<feature type="region of interest" description="Disordered" evidence="1">
    <location>
        <begin position="402"/>
        <end position="428"/>
    </location>
</feature>
<keyword evidence="2" id="KW-1133">Transmembrane helix</keyword>
<feature type="compositionally biased region" description="Basic and acidic residues" evidence="1">
    <location>
        <begin position="484"/>
        <end position="496"/>
    </location>
</feature>
<proteinExistence type="predicted"/>
<feature type="compositionally biased region" description="Low complexity" evidence="1">
    <location>
        <begin position="407"/>
        <end position="420"/>
    </location>
</feature>
<reference evidence="3" key="2">
    <citation type="journal article" date="2019" name="IMA Fungus">
        <title>Genome sequencing and comparison of five Tilletia species to identify candidate genes for the detection of regulated species infecting wheat.</title>
        <authorList>
            <person name="Nguyen H.D.T."/>
            <person name="Sultana T."/>
            <person name="Kesanakurti P."/>
            <person name="Hambleton S."/>
        </authorList>
    </citation>
    <scope>NUCLEOTIDE SEQUENCE</scope>
    <source>
        <strain evidence="3">DAOMC 236416</strain>
    </source>
</reference>
<name>A0A177T5Q8_9BASI</name>